<comment type="caution">
    <text evidence="3">The sequence shown here is derived from an EMBL/GenBank/DDBJ whole genome shotgun (WGS) entry which is preliminary data.</text>
</comment>
<evidence type="ECO:0000256" key="2">
    <source>
        <dbReference type="SAM" id="Phobius"/>
    </source>
</evidence>
<proteinExistence type="predicted"/>
<feature type="transmembrane region" description="Helical" evidence="2">
    <location>
        <begin position="164"/>
        <end position="187"/>
    </location>
</feature>
<name>A0A553HTV8_9PEZI</name>
<sequence length="416" mass="44238">MGSNSTTTWTSNPPCPHSNGLGAPVCWDCAEGGHVRPSTVEEDEGASPSWQRLKKFRRSLSFRTSSYSRSNVSLAGTQISTLEVRSPEEGLEVGTPHSRRSQPGLILVEGPRVVSPEDKFLKPELKTWDSQSTQKGDETSVLNIAAVEPTEEKKRIWGIQRRTFQILIVVVVLTFAGVIIGIAVAVMKQNRVHSTSSPTSSGGQVSSTSSPMPLITATKTISYYVAGDSSTFVTLSETDTHSSSRRVGSVMASTGTTTTATGKGGGTEPTTIVADTATVFVAVQQPSHANTIPSQPTTVVVSSSPPAQTSQVSSPSTPSNSSRICLGDDGSTYTDPGTGDKFRIECAVAHQGKDIENLEAETMQDCISLCAKNKFCKGAIWFNVGPQGTDLNYCWLKSAMNGEVQENTDAQSVVLL</sequence>
<evidence type="ECO:0000256" key="1">
    <source>
        <dbReference type="SAM" id="MobiDB-lite"/>
    </source>
</evidence>
<feature type="region of interest" description="Disordered" evidence="1">
    <location>
        <begin position="237"/>
        <end position="270"/>
    </location>
</feature>
<dbReference type="EMBL" id="VFLP01000046">
    <property type="protein sequence ID" value="TRX91376.1"/>
    <property type="molecule type" value="Genomic_DNA"/>
</dbReference>
<dbReference type="AlphaFoldDB" id="A0A553HTV8"/>
<dbReference type="STRING" id="2512241.A0A553HTV8"/>
<reference evidence="4" key="1">
    <citation type="submission" date="2019-06" db="EMBL/GenBank/DDBJ databases">
        <title>Draft genome sequence of the griseofulvin-producing fungus Xylaria cubensis strain G536.</title>
        <authorList>
            <person name="Mead M.E."/>
            <person name="Raja H.A."/>
            <person name="Steenwyk J.L."/>
            <person name="Knowles S.L."/>
            <person name="Oberlies N.H."/>
            <person name="Rokas A."/>
        </authorList>
    </citation>
    <scope>NUCLEOTIDE SEQUENCE [LARGE SCALE GENOMIC DNA]</scope>
    <source>
        <strain evidence="4">G536</strain>
    </source>
</reference>
<keyword evidence="4" id="KW-1185">Reference proteome</keyword>
<keyword evidence="2" id="KW-0472">Membrane</keyword>
<gene>
    <name evidence="3" type="ORF">FHL15_007798</name>
</gene>
<dbReference type="Gene3D" id="3.50.4.10">
    <property type="entry name" value="Hepatocyte Growth Factor"/>
    <property type="match status" value="1"/>
</dbReference>
<protein>
    <recommendedName>
        <fullName evidence="5">Apple domain-containing protein</fullName>
    </recommendedName>
</protein>
<organism evidence="3 4">
    <name type="scientific">Xylaria flabelliformis</name>
    <dbReference type="NCBI Taxonomy" id="2512241"/>
    <lineage>
        <taxon>Eukaryota</taxon>
        <taxon>Fungi</taxon>
        <taxon>Dikarya</taxon>
        <taxon>Ascomycota</taxon>
        <taxon>Pezizomycotina</taxon>
        <taxon>Sordariomycetes</taxon>
        <taxon>Xylariomycetidae</taxon>
        <taxon>Xylariales</taxon>
        <taxon>Xylariaceae</taxon>
        <taxon>Xylaria</taxon>
    </lineage>
</organism>
<feature type="compositionally biased region" description="Low complexity" evidence="1">
    <location>
        <begin position="293"/>
        <end position="322"/>
    </location>
</feature>
<evidence type="ECO:0000313" key="4">
    <source>
        <dbReference type="Proteomes" id="UP000319160"/>
    </source>
</evidence>
<evidence type="ECO:0000313" key="3">
    <source>
        <dbReference type="EMBL" id="TRX91376.1"/>
    </source>
</evidence>
<accession>A0A553HTV8</accession>
<evidence type="ECO:0008006" key="5">
    <source>
        <dbReference type="Google" id="ProtNLM"/>
    </source>
</evidence>
<dbReference type="OrthoDB" id="4843036at2759"/>
<feature type="region of interest" description="Disordered" evidence="1">
    <location>
        <begin position="289"/>
        <end position="330"/>
    </location>
</feature>
<keyword evidence="2" id="KW-0812">Transmembrane</keyword>
<dbReference type="Proteomes" id="UP000319160">
    <property type="component" value="Unassembled WGS sequence"/>
</dbReference>
<keyword evidence="2" id="KW-1133">Transmembrane helix</keyword>